<dbReference type="InterPro" id="IPR014729">
    <property type="entry name" value="Rossmann-like_a/b/a_fold"/>
</dbReference>
<feature type="binding site" evidence="4">
    <location>
        <begin position="379"/>
        <end position="381"/>
    </location>
    <ligand>
        <name>FAD</name>
        <dbReference type="ChEBI" id="CHEBI:57692"/>
    </ligand>
</feature>
<dbReference type="GO" id="GO:0003904">
    <property type="term" value="F:deoxyribodipyrimidine photo-lyase activity"/>
    <property type="evidence" value="ECO:0007669"/>
    <property type="project" value="TreeGrafter"/>
</dbReference>
<dbReference type="EMBL" id="MPDM01000001">
    <property type="protein sequence ID" value="OKL50596.1"/>
    <property type="molecule type" value="Genomic_DNA"/>
</dbReference>
<feature type="binding site" evidence="4">
    <location>
        <position position="279"/>
    </location>
    <ligand>
        <name>FAD</name>
        <dbReference type="ChEBI" id="CHEBI:57692"/>
    </ligand>
</feature>
<evidence type="ECO:0000313" key="8">
    <source>
        <dbReference type="EMBL" id="OKL50596.1"/>
    </source>
</evidence>
<evidence type="ECO:0000256" key="2">
    <source>
        <dbReference type="ARBA" id="ARBA00022827"/>
    </source>
</evidence>
<keyword evidence="3 6" id="KW-0157">Chromophore</keyword>
<evidence type="ECO:0000256" key="3">
    <source>
        <dbReference type="ARBA" id="ARBA00022991"/>
    </source>
</evidence>
<dbReference type="Pfam" id="PF00875">
    <property type="entry name" value="DNA_photolyase"/>
    <property type="match status" value="1"/>
</dbReference>
<dbReference type="InterPro" id="IPR018394">
    <property type="entry name" value="DNA_photolyase_1_CS_C"/>
</dbReference>
<dbReference type="PANTHER" id="PTHR11455:SF9">
    <property type="entry name" value="CRYPTOCHROME CIRCADIAN CLOCK 5 ISOFORM X1"/>
    <property type="match status" value="1"/>
</dbReference>
<feature type="site" description="Electron transfer via tryptophanyl radical" evidence="5">
    <location>
        <position position="313"/>
    </location>
</feature>
<organism evidence="8 9">
    <name type="scientific">Boudabousia marimammalium</name>
    <dbReference type="NCBI Taxonomy" id="156892"/>
    <lineage>
        <taxon>Bacteria</taxon>
        <taxon>Bacillati</taxon>
        <taxon>Actinomycetota</taxon>
        <taxon>Actinomycetes</taxon>
        <taxon>Actinomycetales</taxon>
        <taxon>Actinomycetaceae</taxon>
        <taxon>Boudabousia</taxon>
    </lineage>
</organism>
<gene>
    <name evidence="8" type="ORF">BM477_01140</name>
</gene>
<evidence type="ECO:0000256" key="4">
    <source>
        <dbReference type="PIRSR" id="PIRSR602081-1"/>
    </source>
</evidence>
<keyword evidence="2 4" id="KW-0274">FAD</keyword>
<reference evidence="9" key="1">
    <citation type="submission" date="2016-11" db="EMBL/GenBank/DDBJ databases">
        <title>Actinomyces gypaetusis sp. nov. isolated from Gypaetus barbatus in Qinghai Tibet Plateau China.</title>
        <authorList>
            <person name="Meng X."/>
        </authorList>
    </citation>
    <scope>NUCLEOTIDE SEQUENCE [LARGE SCALE GENOMIC DNA]</scope>
    <source>
        <strain evidence="9">DSM 15383</strain>
    </source>
</reference>
<feature type="site" description="Electron transfer via tryptophanyl radical" evidence="5">
    <location>
        <position position="366"/>
    </location>
</feature>
<dbReference type="GO" id="GO:0003677">
    <property type="term" value="F:DNA binding"/>
    <property type="evidence" value="ECO:0007669"/>
    <property type="project" value="TreeGrafter"/>
</dbReference>
<dbReference type="Pfam" id="PF03441">
    <property type="entry name" value="FAD_binding_7"/>
    <property type="match status" value="1"/>
</dbReference>
<evidence type="ECO:0000256" key="5">
    <source>
        <dbReference type="PIRSR" id="PIRSR602081-2"/>
    </source>
</evidence>
<dbReference type="PROSITE" id="PS00691">
    <property type="entry name" value="DNA_PHOTOLYASES_1_2"/>
    <property type="match status" value="1"/>
</dbReference>
<evidence type="ECO:0000256" key="6">
    <source>
        <dbReference type="RuleBase" id="RU004182"/>
    </source>
</evidence>
<proteinExistence type="inferred from homology"/>
<evidence type="ECO:0000259" key="7">
    <source>
        <dbReference type="PROSITE" id="PS51645"/>
    </source>
</evidence>
<name>A0A1Q5PSR1_9ACTO</name>
<dbReference type="InterPro" id="IPR036155">
    <property type="entry name" value="Crypto/Photolyase_N_sf"/>
</dbReference>
<comment type="similarity">
    <text evidence="6">Belongs to the DNA photolyase family.</text>
</comment>
<sequence length="495" mass="54982">MGERQHSGASERTVIMWFRSDLRTADHLALGAAAQAAQQQGGKLLCLYVQNPADDRGPLQAAALSNALFELNQNLSGRLLVVAGDGPQMITRLAEKSRASEVYVSEDYTPAGGGELSDAAQSLTKVGAALLRCGDNYAVSPGSILTGAGTHYRVFTPFKKRWLAHPWQRPVRSRPEIALLAEPHRIALALGLKPSEILHPEAAPAQSPATVRVGEESARESWEQFLADRLLDYAEARDLLAEEGTSRLSGQLAHGTIHPRTLLADLADADEAPTGRDVYATELAWREFYADFLAAQPQSGWQDVNPIFPHYPWDEDPELFAAWREGRTGFPVVDAAMRQLAQTGWMHNRARMIVASFLTKDLHQPWQLGAEYFLSQLVDADFASNQHGWQWTAGTGTDASPYFRIFNPYTQSRKFDPSARYIHRWLPELRSLFPQDLFGDEGVPGSAGRQLKRIHYGLAEGGFQPSELPEGVYYPEPIVDHSEARAESLRRYRAR</sequence>
<dbReference type="Gene3D" id="1.10.579.10">
    <property type="entry name" value="DNA Cyclobutane Dipyrimidine Photolyase, subunit A, domain 3"/>
    <property type="match status" value="1"/>
</dbReference>
<dbReference type="PANTHER" id="PTHR11455">
    <property type="entry name" value="CRYPTOCHROME"/>
    <property type="match status" value="1"/>
</dbReference>
<dbReference type="PRINTS" id="PR00147">
    <property type="entry name" value="DNAPHOTLYASE"/>
</dbReference>
<dbReference type="GO" id="GO:0006139">
    <property type="term" value="P:nucleobase-containing compound metabolic process"/>
    <property type="evidence" value="ECO:0007669"/>
    <property type="project" value="UniProtKB-ARBA"/>
</dbReference>
<evidence type="ECO:0000313" key="9">
    <source>
        <dbReference type="Proteomes" id="UP000186465"/>
    </source>
</evidence>
<evidence type="ECO:0000256" key="1">
    <source>
        <dbReference type="ARBA" id="ARBA00022630"/>
    </source>
</evidence>
<dbReference type="SUPFAM" id="SSF52425">
    <property type="entry name" value="Cryptochrome/photolyase, N-terminal domain"/>
    <property type="match status" value="1"/>
</dbReference>
<dbReference type="InterPro" id="IPR005101">
    <property type="entry name" value="Cryptochr/Photolyase_FAD-bd"/>
</dbReference>
<dbReference type="AlphaFoldDB" id="A0A1Q5PSR1"/>
<comment type="cofactor">
    <cofactor evidence="4">
        <name>FAD</name>
        <dbReference type="ChEBI" id="CHEBI:57692"/>
    </cofactor>
    <text evidence="4">Binds 1 FAD per subunit.</text>
</comment>
<accession>A0A1Q5PSR1</accession>
<dbReference type="GO" id="GO:0009416">
    <property type="term" value="P:response to light stimulus"/>
    <property type="evidence" value="ECO:0007669"/>
    <property type="project" value="TreeGrafter"/>
</dbReference>
<dbReference type="InterPro" id="IPR036134">
    <property type="entry name" value="Crypto/Photolyase_FAD-like_sf"/>
</dbReference>
<keyword evidence="9" id="KW-1185">Reference proteome</keyword>
<protein>
    <recommendedName>
        <fullName evidence="7">Photolyase/cryptochrome alpha/beta domain-containing protein</fullName>
    </recommendedName>
</protein>
<dbReference type="InterPro" id="IPR006050">
    <property type="entry name" value="DNA_photolyase_N"/>
</dbReference>
<dbReference type="RefSeq" id="WP_075360833.1">
    <property type="nucleotide sequence ID" value="NZ_MPDM01000001.1"/>
</dbReference>
<feature type="binding site" evidence="4">
    <location>
        <position position="233"/>
    </location>
    <ligand>
        <name>FAD</name>
        <dbReference type="ChEBI" id="CHEBI:57692"/>
    </ligand>
</feature>
<dbReference type="Proteomes" id="UP000186465">
    <property type="component" value="Unassembled WGS sequence"/>
</dbReference>
<feature type="domain" description="Photolyase/cryptochrome alpha/beta" evidence="7">
    <location>
        <begin position="12"/>
        <end position="138"/>
    </location>
</feature>
<comment type="caution">
    <text evidence="8">The sequence shown here is derived from an EMBL/GenBank/DDBJ whole genome shotgun (WGS) entry which is preliminary data.</text>
</comment>
<feature type="binding site" evidence="4">
    <location>
        <begin position="282"/>
        <end position="289"/>
    </location>
    <ligand>
        <name>FAD</name>
        <dbReference type="ChEBI" id="CHEBI:57692"/>
    </ligand>
</feature>
<dbReference type="SUPFAM" id="SSF48173">
    <property type="entry name" value="Cryptochrome/photolyase FAD-binding domain"/>
    <property type="match status" value="1"/>
</dbReference>
<dbReference type="Gene3D" id="1.25.40.80">
    <property type="match status" value="1"/>
</dbReference>
<feature type="site" description="Electron transfer via tryptophanyl radical" evidence="5">
    <location>
        <position position="389"/>
    </location>
</feature>
<dbReference type="GO" id="GO:0071949">
    <property type="term" value="F:FAD binding"/>
    <property type="evidence" value="ECO:0007669"/>
    <property type="project" value="TreeGrafter"/>
</dbReference>
<dbReference type="PROSITE" id="PS51645">
    <property type="entry name" value="PHR_CRY_ALPHA_BETA"/>
    <property type="match status" value="1"/>
</dbReference>
<feature type="binding site" evidence="4">
    <location>
        <begin position="245"/>
        <end position="249"/>
    </location>
    <ligand>
        <name>FAD</name>
        <dbReference type="ChEBI" id="CHEBI:57692"/>
    </ligand>
</feature>
<dbReference type="InterPro" id="IPR002081">
    <property type="entry name" value="Cryptochrome/DNA_photolyase_1"/>
</dbReference>
<dbReference type="GO" id="GO:0006950">
    <property type="term" value="P:response to stress"/>
    <property type="evidence" value="ECO:0007669"/>
    <property type="project" value="UniProtKB-ARBA"/>
</dbReference>
<dbReference type="PROSITE" id="PS00394">
    <property type="entry name" value="DNA_PHOTOLYASES_1_1"/>
    <property type="match status" value="1"/>
</dbReference>
<dbReference type="Gene3D" id="3.40.50.620">
    <property type="entry name" value="HUPs"/>
    <property type="match status" value="1"/>
</dbReference>
<dbReference type="STRING" id="156892.BM477_01140"/>
<keyword evidence="1 4" id="KW-0285">Flavoprotein</keyword>